<sequence length="60" mass="7081">MRPYRIVQVFIIIFTAVIALVLAINYLLDGYVKEGVLAIVAELIILSIFVWNYKYYFHRN</sequence>
<dbReference type="EMBL" id="MFEY01000004">
    <property type="protein sequence ID" value="OGE90637.1"/>
    <property type="molecule type" value="Genomic_DNA"/>
</dbReference>
<dbReference type="AlphaFoldDB" id="A0A1F5PLA1"/>
<reference evidence="2 3" key="1">
    <citation type="journal article" date="2016" name="Nat. Commun.">
        <title>Thousands of microbial genomes shed light on interconnected biogeochemical processes in an aquifer system.</title>
        <authorList>
            <person name="Anantharaman K."/>
            <person name="Brown C.T."/>
            <person name="Hug L.A."/>
            <person name="Sharon I."/>
            <person name="Castelle C.J."/>
            <person name="Probst A.J."/>
            <person name="Thomas B.C."/>
            <person name="Singh A."/>
            <person name="Wilkins M.J."/>
            <person name="Karaoz U."/>
            <person name="Brodie E.L."/>
            <person name="Williams K.H."/>
            <person name="Hubbard S.S."/>
            <person name="Banfield J.F."/>
        </authorList>
    </citation>
    <scope>NUCLEOTIDE SEQUENCE [LARGE SCALE GENOMIC DNA]</scope>
</reference>
<evidence type="ECO:0000313" key="2">
    <source>
        <dbReference type="EMBL" id="OGE90637.1"/>
    </source>
</evidence>
<keyword evidence="1" id="KW-0472">Membrane</keyword>
<name>A0A1F5PLA1_9BACT</name>
<gene>
    <name evidence="2" type="ORF">A3E29_00690</name>
</gene>
<keyword evidence="1" id="KW-1133">Transmembrane helix</keyword>
<keyword evidence="1" id="KW-0812">Transmembrane</keyword>
<comment type="caution">
    <text evidence="2">The sequence shown here is derived from an EMBL/GenBank/DDBJ whole genome shotgun (WGS) entry which is preliminary data.</text>
</comment>
<organism evidence="2 3">
    <name type="scientific">Candidatus Doudnabacteria bacterium RIFCSPHIGHO2_12_FULL_48_16</name>
    <dbReference type="NCBI Taxonomy" id="1817838"/>
    <lineage>
        <taxon>Bacteria</taxon>
        <taxon>Candidatus Doudnaibacteriota</taxon>
    </lineage>
</organism>
<accession>A0A1F5PLA1</accession>
<dbReference type="Proteomes" id="UP000177682">
    <property type="component" value="Unassembled WGS sequence"/>
</dbReference>
<feature type="transmembrane region" description="Helical" evidence="1">
    <location>
        <begin position="6"/>
        <end position="28"/>
    </location>
</feature>
<evidence type="ECO:0000256" key="1">
    <source>
        <dbReference type="SAM" id="Phobius"/>
    </source>
</evidence>
<evidence type="ECO:0000313" key="3">
    <source>
        <dbReference type="Proteomes" id="UP000177682"/>
    </source>
</evidence>
<feature type="transmembrane region" description="Helical" evidence="1">
    <location>
        <begin position="35"/>
        <end position="53"/>
    </location>
</feature>
<protein>
    <submittedName>
        <fullName evidence="2">Uncharacterized protein</fullName>
    </submittedName>
</protein>
<proteinExistence type="predicted"/>